<comment type="caution">
    <text evidence="6">The sequence shown here is derived from an EMBL/GenBank/DDBJ whole genome shotgun (WGS) entry which is preliminary data.</text>
</comment>
<name>A0ABT3KSM3_9BURK</name>
<dbReference type="EMBL" id="QZCW01000002">
    <property type="protein sequence ID" value="MCW5321321.1"/>
    <property type="molecule type" value="Genomic_DNA"/>
</dbReference>
<feature type="domain" description="HTH lysR-type" evidence="5">
    <location>
        <begin position="5"/>
        <end position="62"/>
    </location>
</feature>
<evidence type="ECO:0000256" key="3">
    <source>
        <dbReference type="ARBA" id="ARBA00023125"/>
    </source>
</evidence>
<evidence type="ECO:0000313" key="7">
    <source>
        <dbReference type="Proteomes" id="UP001208935"/>
    </source>
</evidence>
<dbReference type="RefSeq" id="WP_265282063.1">
    <property type="nucleotide sequence ID" value="NZ_QZCW01000002.1"/>
</dbReference>
<evidence type="ECO:0000256" key="2">
    <source>
        <dbReference type="ARBA" id="ARBA00023015"/>
    </source>
</evidence>
<dbReference type="InterPro" id="IPR036388">
    <property type="entry name" value="WH-like_DNA-bd_sf"/>
</dbReference>
<dbReference type="Pfam" id="PF00126">
    <property type="entry name" value="HTH_1"/>
    <property type="match status" value="1"/>
</dbReference>
<dbReference type="PANTHER" id="PTHR30346:SF28">
    <property type="entry name" value="HTH-TYPE TRANSCRIPTIONAL REGULATOR CYNR"/>
    <property type="match status" value="1"/>
</dbReference>
<evidence type="ECO:0000313" key="6">
    <source>
        <dbReference type="EMBL" id="MCW5321321.1"/>
    </source>
</evidence>
<evidence type="ECO:0000259" key="5">
    <source>
        <dbReference type="PROSITE" id="PS50931"/>
    </source>
</evidence>
<dbReference type="PROSITE" id="PS50931">
    <property type="entry name" value="HTH_LYSR"/>
    <property type="match status" value="1"/>
</dbReference>
<dbReference type="Proteomes" id="UP001208935">
    <property type="component" value="Unassembled WGS sequence"/>
</dbReference>
<sequence length="307" mass="33720">MRAEISVRDMEIFHAIATTGSTRQAGVQLGITQSAASHALARLEDTLGIRLFTRENQRLQIAPAGRYMLDEAVQLLDRLKRIEEEMALFQESGLASLRIGCAPGLGHRFGPRLAQQYVASHPGTGMALDIAASGRLISEVDGGRLDLALVSYQIHEPGLIITPVFAAKMMALLCRRNRLAARKRLHYGDLADQRYIKPIQSDHLIYANTSHDRQLDYSLRVSMSALGEVIRLSNGVSLLNALTAADLCVHGDLVARPFDSAQWFTFYLVHQHAMKDNRAVADVLAIAKDCVRQTAEEAGLAGAFVIH</sequence>
<organism evidence="6 7">
    <name type="scientific">Verminephrobacter aporrectodeae subsp. tuberculatae</name>
    <dbReference type="NCBI Taxonomy" id="1110392"/>
    <lineage>
        <taxon>Bacteria</taxon>
        <taxon>Pseudomonadati</taxon>
        <taxon>Pseudomonadota</taxon>
        <taxon>Betaproteobacteria</taxon>
        <taxon>Burkholderiales</taxon>
        <taxon>Comamonadaceae</taxon>
        <taxon>Verminephrobacter</taxon>
    </lineage>
</organism>
<dbReference type="PRINTS" id="PR00039">
    <property type="entry name" value="HTHLYSR"/>
</dbReference>
<dbReference type="InterPro" id="IPR000847">
    <property type="entry name" value="LysR_HTH_N"/>
</dbReference>
<gene>
    <name evidence="6" type="ORF">D5039_09225</name>
</gene>
<keyword evidence="3" id="KW-0238">DNA-binding</keyword>
<dbReference type="Gene3D" id="1.10.10.10">
    <property type="entry name" value="Winged helix-like DNA-binding domain superfamily/Winged helix DNA-binding domain"/>
    <property type="match status" value="1"/>
</dbReference>
<comment type="similarity">
    <text evidence="1">Belongs to the LysR transcriptional regulatory family.</text>
</comment>
<dbReference type="SUPFAM" id="SSF46785">
    <property type="entry name" value="Winged helix' DNA-binding domain"/>
    <property type="match status" value="1"/>
</dbReference>
<dbReference type="InterPro" id="IPR036390">
    <property type="entry name" value="WH_DNA-bd_sf"/>
</dbReference>
<reference evidence="7" key="1">
    <citation type="submission" date="2023-07" db="EMBL/GenBank/DDBJ databases">
        <title>Verminephrobacter genomes.</title>
        <authorList>
            <person name="Lund M.B."/>
        </authorList>
    </citation>
    <scope>NUCLEOTIDE SEQUENCE [LARGE SCALE GENOMIC DNA]</scope>
    <source>
        <strain evidence="7">AtM5-05</strain>
    </source>
</reference>
<keyword evidence="2" id="KW-0805">Transcription regulation</keyword>
<keyword evidence="4" id="KW-0804">Transcription</keyword>
<dbReference type="PANTHER" id="PTHR30346">
    <property type="entry name" value="TRANSCRIPTIONAL DUAL REGULATOR HCAR-RELATED"/>
    <property type="match status" value="1"/>
</dbReference>
<protein>
    <submittedName>
        <fullName evidence="6">LysR family transcriptional regulator</fullName>
    </submittedName>
</protein>
<evidence type="ECO:0000256" key="1">
    <source>
        <dbReference type="ARBA" id="ARBA00009437"/>
    </source>
</evidence>
<dbReference type="Pfam" id="PF03466">
    <property type="entry name" value="LysR_substrate"/>
    <property type="match status" value="1"/>
</dbReference>
<accession>A0ABT3KSM3</accession>
<dbReference type="InterPro" id="IPR005119">
    <property type="entry name" value="LysR_subst-bd"/>
</dbReference>
<dbReference type="SUPFAM" id="SSF53850">
    <property type="entry name" value="Periplasmic binding protein-like II"/>
    <property type="match status" value="1"/>
</dbReference>
<proteinExistence type="inferred from homology"/>
<dbReference type="Gene3D" id="3.40.190.10">
    <property type="entry name" value="Periplasmic binding protein-like II"/>
    <property type="match status" value="2"/>
</dbReference>
<keyword evidence="7" id="KW-1185">Reference proteome</keyword>
<evidence type="ECO:0000256" key="4">
    <source>
        <dbReference type="ARBA" id="ARBA00023163"/>
    </source>
</evidence>